<evidence type="ECO:0000256" key="8">
    <source>
        <dbReference type="ARBA" id="ARBA00038408"/>
    </source>
</evidence>
<keyword evidence="2" id="KW-1003">Cell membrane</keyword>
<dbReference type="InterPro" id="IPR023058">
    <property type="entry name" value="PPIase_PpiC_CS"/>
</dbReference>
<keyword evidence="4 12" id="KW-0812">Transmembrane</keyword>
<comment type="subcellular location">
    <subcellularLocation>
        <location evidence="1">Cell inner membrane</location>
        <topology evidence="1">Single-pass type II membrane protein</topology>
        <orientation evidence="1">Periplasmic side</orientation>
    </subcellularLocation>
</comment>
<keyword evidence="3" id="KW-0997">Cell inner membrane</keyword>
<keyword evidence="11 14" id="KW-0413">Isomerase</keyword>
<dbReference type="SUPFAM" id="SSF54534">
    <property type="entry name" value="FKBP-like"/>
    <property type="match status" value="1"/>
</dbReference>
<dbReference type="AlphaFoldDB" id="A0A840V0J1"/>
<keyword evidence="7" id="KW-0143">Chaperone</keyword>
<dbReference type="Gene3D" id="1.10.4030.10">
    <property type="entry name" value="Porin chaperone SurA, peptide-binding domain"/>
    <property type="match status" value="1"/>
</dbReference>
<keyword evidence="5 12" id="KW-1133">Transmembrane helix</keyword>
<evidence type="ECO:0000256" key="11">
    <source>
        <dbReference type="PROSITE-ProRule" id="PRU00278"/>
    </source>
</evidence>
<feature type="domain" description="PpiC" evidence="13">
    <location>
        <begin position="265"/>
        <end position="366"/>
    </location>
</feature>
<dbReference type="Pfam" id="PF13145">
    <property type="entry name" value="Rotamase_2"/>
    <property type="match status" value="1"/>
</dbReference>
<dbReference type="PANTHER" id="PTHR47529:SF1">
    <property type="entry name" value="PERIPLASMIC CHAPERONE PPID"/>
    <property type="match status" value="1"/>
</dbReference>
<organism evidence="14 15">
    <name type="scientific">Desulfoprunum benzoelyticum</name>
    <dbReference type="NCBI Taxonomy" id="1506996"/>
    <lineage>
        <taxon>Bacteria</taxon>
        <taxon>Pseudomonadati</taxon>
        <taxon>Thermodesulfobacteriota</taxon>
        <taxon>Desulfobulbia</taxon>
        <taxon>Desulfobulbales</taxon>
        <taxon>Desulfobulbaceae</taxon>
        <taxon>Desulfoprunum</taxon>
    </lineage>
</organism>
<gene>
    <name evidence="14" type="ORF">HNQ81_001053</name>
</gene>
<dbReference type="GO" id="GO:0005886">
    <property type="term" value="C:plasma membrane"/>
    <property type="evidence" value="ECO:0007669"/>
    <property type="project" value="UniProtKB-SubCell"/>
</dbReference>
<dbReference type="Proteomes" id="UP000539642">
    <property type="component" value="Unassembled WGS sequence"/>
</dbReference>
<evidence type="ECO:0000313" key="14">
    <source>
        <dbReference type="EMBL" id="MBB5347340.1"/>
    </source>
</evidence>
<feature type="transmembrane region" description="Helical" evidence="12">
    <location>
        <begin position="12"/>
        <end position="30"/>
    </location>
</feature>
<keyword evidence="15" id="KW-1185">Reference proteome</keyword>
<evidence type="ECO:0000259" key="13">
    <source>
        <dbReference type="PROSITE" id="PS50198"/>
    </source>
</evidence>
<evidence type="ECO:0000256" key="10">
    <source>
        <dbReference type="ARBA" id="ARBA00042775"/>
    </source>
</evidence>
<dbReference type="GO" id="GO:0003755">
    <property type="term" value="F:peptidyl-prolyl cis-trans isomerase activity"/>
    <property type="evidence" value="ECO:0007669"/>
    <property type="project" value="UniProtKB-KW"/>
</dbReference>
<comment type="similarity">
    <text evidence="8">Belongs to the PpiD chaperone family.</text>
</comment>
<keyword evidence="11" id="KW-0697">Rotamase</keyword>
<dbReference type="SUPFAM" id="SSF109998">
    <property type="entry name" value="Triger factor/SurA peptide-binding domain-like"/>
    <property type="match status" value="1"/>
</dbReference>
<accession>A0A840V0J1</accession>
<dbReference type="Gene3D" id="3.10.50.40">
    <property type="match status" value="2"/>
</dbReference>
<dbReference type="InterPro" id="IPR000297">
    <property type="entry name" value="PPIase_PpiC"/>
</dbReference>
<sequence length="631" mass="71235">MLQILRNKAQSTFIQIIVVIIALVFIFWGVGTNMMNTREVALTVNDEEITFQQFQESYDQAIANLSGQFGGTLPKGLEESLGIKQQVIEQLIQSSLLRQGAAEMGIRISAEEVRDRITSLPQFQQDGQFNMERYQSLLAANRLTPATFESSMRHDMLSDRTVQDIGKFVTLVPQNDIEDLYNQQNETVSVQFVRMDSTSFKEDIKVEKAELQKWFDSAKDKYRTAPEIKLRYLAYTFDDLSRKITADDEQVQAYYSDNIDSYRTPEQRRARHILLAASDKDSPEHHQERRQKAAEIIDILKTNSDFEALAKQYSDDPSKDNGGDLGFFSRGSMVPEFDAKVFSMQPGQISDIVKTDFGYHIIKLEEVKPSATRPLDEVRAEIVEIIKGREAKQMAFQLANGAYEGIIKAGNLKAYTDAHPDADLKETDFFLQEQPPKEIGANQKLLDAAFALNKGELSSLIETDTGYAILFAIDKKPPVVPPLAIVEEKVKADFISTKAEEKARTTALSMLEQLKKGKTLQQQTAGTAFQVTTSGDLRRNAANQTSAFPTDLHPQAFMLSKSSPLPEEVGQVGGTFYVSAFQERKPPAKKADEQTIQQYREALVRFNQQQLLTAWIRNLENQAKVRRHKSL</sequence>
<dbReference type="RefSeq" id="WP_183348998.1">
    <property type="nucleotide sequence ID" value="NZ_JACHEO010000003.1"/>
</dbReference>
<dbReference type="PROSITE" id="PS01096">
    <property type="entry name" value="PPIC_PPIASE_1"/>
    <property type="match status" value="1"/>
</dbReference>
<evidence type="ECO:0000256" key="1">
    <source>
        <dbReference type="ARBA" id="ARBA00004382"/>
    </source>
</evidence>
<comment type="caution">
    <text evidence="14">The sequence shown here is derived from an EMBL/GenBank/DDBJ whole genome shotgun (WGS) entry which is preliminary data.</text>
</comment>
<dbReference type="InterPro" id="IPR027304">
    <property type="entry name" value="Trigger_fact/SurA_dom_sf"/>
</dbReference>
<evidence type="ECO:0000256" key="7">
    <source>
        <dbReference type="ARBA" id="ARBA00023186"/>
    </source>
</evidence>
<dbReference type="InterPro" id="IPR046357">
    <property type="entry name" value="PPIase_dom_sf"/>
</dbReference>
<dbReference type="PANTHER" id="PTHR47529">
    <property type="entry name" value="PEPTIDYL-PROLYL CIS-TRANS ISOMERASE D"/>
    <property type="match status" value="1"/>
</dbReference>
<evidence type="ECO:0000256" key="6">
    <source>
        <dbReference type="ARBA" id="ARBA00023136"/>
    </source>
</evidence>
<protein>
    <recommendedName>
        <fullName evidence="9">Periplasmic chaperone PpiD</fullName>
    </recommendedName>
    <alternativeName>
        <fullName evidence="10">Periplasmic folding chaperone</fullName>
    </alternativeName>
</protein>
<reference evidence="14 15" key="1">
    <citation type="submission" date="2020-08" db="EMBL/GenBank/DDBJ databases">
        <title>Genomic Encyclopedia of Type Strains, Phase IV (KMG-IV): sequencing the most valuable type-strain genomes for metagenomic binning, comparative biology and taxonomic classification.</title>
        <authorList>
            <person name="Goeker M."/>
        </authorList>
    </citation>
    <scope>NUCLEOTIDE SEQUENCE [LARGE SCALE GENOMIC DNA]</scope>
    <source>
        <strain evidence="14 15">DSM 28570</strain>
    </source>
</reference>
<evidence type="ECO:0000256" key="4">
    <source>
        <dbReference type="ARBA" id="ARBA00022692"/>
    </source>
</evidence>
<proteinExistence type="inferred from homology"/>
<dbReference type="PROSITE" id="PS50198">
    <property type="entry name" value="PPIC_PPIASE_2"/>
    <property type="match status" value="1"/>
</dbReference>
<evidence type="ECO:0000256" key="9">
    <source>
        <dbReference type="ARBA" id="ARBA00040743"/>
    </source>
</evidence>
<dbReference type="Pfam" id="PF13616">
    <property type="entry name" value="Rotamase_3"/>
    <property type="match status" value="1"/>
</dbReference>
<evidence type="ECO:0000256" key="5">
    <source>
        <dbReference type="ARBA" id="ARBA00022989"/>
    </source>
</evidence>
<evidence type="ECO:0000313" key="15">
    <source>
        <dbReference type="Proteomes" id="UP000539642"/>
    </source>
</evidence>
<dbReference type="InterPro" id="IPR052029">
    <property type="entry name" value="PpiD_chaperone"/>
</dbReference>
<evidence type="ECO:0000256" key="2">
    <source>
        <dbReference type="ARBA" id="ARBA00022475"/>
    </source>
</evidence>
<dbReference type="EMBL" id="JACHEO010000003">
    <property type="protein sequence ID" value="MBB5347340.1"/>
    <property type="molecule type" value="Genomic_DNA"/>
</dbReference>
<dbReference type="Pfam" id="PF13624">
    <property type="entry name" value="SurA_N_3"/>
    <property type="match status" value="1"/>
</dbReference>
<keyword evidence="6 12" id="KW-0472">Membrane</keyword>
<name>A0A840V0J1_9BACT</name>
<evidence type="ECO:0000256" key="12">
    <source>
        <dbReference type="SAM" id="Phobius"/>
    </source>
</evidence>
<evidence type="ECO:0000256" key="3">
    <source>
        <dbReference type="ARBA" id="ARBA00022519"/>
    </source>
</evidence>